<dbReference type="SUPFAM" id="SSF51905">
    <property type="entry name" value="FAD/NAD(P)-binding domain"/>
    <property type="match status" value="1"/>
</dbReference>
<dbReference type="GO" id="GO:0016491">
    <property type="term" value="F:oxidoreductase activity"/>
    <property type="evidence" value="ECO:0007669"/>
    <property type="project" value="UniProtKB-KW"/>
</dbReference>
<dbReference type="RefSeq" id="XP_040710058.1">
    <property type="nucleotide sequence ID" value="XM_040857774.1"/>
</dbReference>
<comment type="caution">
    <text evidence="4">The sequence shown here is derived from an EMBL/GenBank/DDBJ whole genome shotgun (WGS) entry which is preliminary data.</text>
</comment>
<name>A0A1Y2DAP3_9PEZI</name>
<evidence type="ECO:0000256" key="2">
    <source>
        <dbReference type="ARBA" id="ARBA00022827"/>
    </source>
</evidence>
<dbReference type="FunFam" id="3.50.50.60:FF:000258">
    <property type="entry name" value="Flavin-binding monooxygenase-like protein (AFU_orthologue AFUA_6G01900)"/>
    <property type="match status" value="1"/>
</dbReference>
<evidence type="ECO:0000256" key="3">
    <source>
        <dbReference type="ARBA" id="ARBA00023002"/>
    </source>
</evidence>
<evidence type="ECO:0000313" key="4">
    <source>
        <dbReference type="EMBL" id="ORY56341.1"/>
    </source>
</evidence>
<dbReference type="GeneID" id="63773986"/>
<dbReference type="Proteomes" id="UP000193689">
    <property type="component" value="Unassembled WGS sequence"/>
</dbReference>
<dbReference type="PANTHER" id="PTHR23023">
    <property type="entry name" value="DIMETHYLANILINE MONOOXYGENASE"/>
    <property type="match status" value="1"/>
</dbReference>
<organism evidence="4 5">
    <name type="scientific">Pseudomassariella vexata</name>
    <dbReference type="NCBI Taxonomy" id="1141098"/>
    <lineage>
        <taxon>Eukaryota</taxon>
        <taxon>Fungi</taxon>
        <taxon>Dikarya</taxon>
        <taxon>Ascomycota</taxon>
        <taxon>Pezizomycotina</taxon>
        <taxon>Sordariomycetes</taxon>
        <taxon>Xylariomycetidae</taxon>
        <taxon>Amphisphaeriales</taxon>
        <taxon>Pseudomassariaceae</taxon>
        <taxon>Pseudomassariella</taxon>
    </lineage>
</organism>
<dbReference type="InParanoid" id="A0A1Y2DAP3"/>
<accession>A0A1Y2DAP3</accession>
<dbReference type="Gene3D" id="3.50.50.60">
    <property type="entry name" value="FAD/NAD(P)-binding domain"/>
    <property type="match status" value="1"/>
</dbReference>
<keyword evidence="3" id="KW-0560">Oxidoreductase</keyword>
<proteinExistence type="predicted"/>
<dbReference type="Pfam" id="PF13738">
    <property type="entry name" value="Pyr_redox_3"/>
    <property type="match status" value="1"/>
</dbReference>
<evidence type="ECO:0000313" key="5">
    <source>
        <dbReference type="Proteomes" id="UP000193689"/>
    </source>
</evidence>
<sequence>MEELDFVVIGAGWFGLAAAKTFHQIDPEKSLAVLDSSSTLGGVWAQHRLYPGLKTNNLLGMYEYPDFPMDTETFGVKPGEFIPGPVCHKYLTKYAEKFDIIDKIRCGNEVESAEHQENGGWILTVLSDVTDGATPKETKILAKKLVVATGLTSQPFLPHIDGQESYGAPLFHCKDFLQHADTLDKAKRATVFGGTKSAWDAVYAYATKGVKVDWVIRASGHGPCWFTPSHVTPLKRWLEALVLIRFFTWFSPCIWGFADGYAAIRSFFNGTAIGRAITDAFWWFLSNDVIRLNKYDSHPETAKLKPWTQAMFSASSFSILSYSTDIFELVRNGSAKIHIADITHLSPHAVHLSNDTVLSSDALSCATGWKILPAIKFLPEGIDKELGIPHAPSPSDPYDFIEKADKEILEKFPRLKDQPVINKRYAPLLDNKGMSTTDHINPSTPLTPYMLHRFMVPPSPNLLARRDIAFAGFLMHFTIVLSAHIQALWINAYFRGGASIPDCTSAEAMDKLKYETVLFSRFGKWRYSGANGARYPDFVFDVMPYHDLLCRDLGIAVHRKKGMLAELFEPYGPEEYANVVSEWMEKQNSVKHG</sequence>
<reference evidence="4 5" key="1">
    <citation type="submission" date="2016-07" db="EMBL/GenBank/DDBJ databases">
        <title>Pervasive Adenine N6-methylation of Active Genes in Fungi.</title>
        <authorList>
            <consortium name="DOE Joint Genome Institute"/>
            <person name="Mondo S.J."/>
            <person name="Dannebaum R.O."/>
            <person name="Kuo R.C."/>
            <person name="Labutti K."/>
            <person name="Haridas S."/>
            <person name="Kuo A."/>
            <person name="Salamov A."/>
            <person name="Ahrendt S.R."/>
            <person name="Lipzen A."/>
            <person name="Sullivan W."/>
            <person name="Andreopoulos W.B."/>
            <person name="Clum A."/>
            <person name="Lindquist E."/>
            <person name="Daum C."/>
            <person name="Ramamoorthy G.K."/>
            <person name="Gryganskyi A."/>
            <person name="Culley D."/>
            <person name="Magnuson J.K."/>
            <person name="James T.Y."/>
            <person name="O'Malley M.A."/>
            <person name="Stajich J.E."/>
            <person name="Spatafora J.W."/>
            <person name="Visel A."/>
            <person name="Grigoriev I.V."/>
        </authorList>
    </citation>
    <scope>NUCLEOTIDE SEQUENCE [LARGE SCALE GENOMIC DNA]</scope>
    <source>
        <strain evidence="4 5">CBS 129021</strain>
    </source>
</reference>
<gene>
    <name evidence="4" type="ORF">BCR38DRAFT_402501</name>
</gene>
<dbReference type="EMBL" id="MCFJ01000023">
    <property type="protein sequence ID" value="ORY56341.1"/>
    <property type="molecule type" value="Genomic_DNA"/>
</dbReference>
<dbReference type="OrthoDB" id="2915840at2759"/>
<dbReference type="AlphaFoldDB" id="A0A1Y2DAP3"/>
<keyword evidence="2" id="KW-0274">FAD</keyword>
<dbReference type="InterPro" id="IPR036188">
    <property type="entry name" value="FAD/NAD-bd_sf"/>
</dbReference>
<keyword evidence="1" id="KW-0285">Flavoprotein</keyword>
<protein>
    <submittedName>
        <fullName evidence="4">Uncharacterized protein</fullName>
    </submittedName>
</protein>
<dbReference type="InterPro" id="IPR050346">
    <property type="entry name" value="FMO-like"/>
</dbReference>
<evidence type="ECO:0000256" key="1">
    <source>
        <dbReference type="ARBA" id="ARBA00022630"/>
    </source>
</evidence>
<keyword evidence="5" id="KW-1185">Reference proteome</keyword>